<dbReference type="CDD" id="cd04080">
    <property type="entry name" value="CBM6_cellulase-like"/>
    <property type="match status" value="2"/>
</dbReference>
<dbReference type="PROSITE" id="PS51175">
    <property type="entry name" value="CBM6"/>
    <property type="match status" value="2"/>
</dbReference>
<dbReference type="InterPro" id="IPR017853">
    <property type="entry name" value="GH"/>
</dbReference>
<keyword evidence="1" id="KW-0732">Signal</keyword>
<dbReference type="InterPro" id="IPR005084">
    <property type="entry name" value="CBM6"/>
</dbReference>
<dbReference type="GO" id="GO:0000272">
    <property type="term" value="P:polysaccharide catabolic process"/>
    <property type="evidence" value="ECO:0007669"/>
    <property type="project" value="InterPro"/>
</dbReference>
<protein>
    <submittedName>
        <fullName evidence="7">Endoglucanase</fullName>
    </submittedName>
</protein>
<dbReference type="Proteomes" id="UP000216101">
    <property type="component" value="Unassembled WGS sequence"/>
</dbReference>
<dbReference type="PANTHER" id="PTHR34142">
    <property type="entry name" value="ENDO-BETA-1,4-GLUCANASE A"/>
    <property type="match status" value="1"/>
</dbReference>
<dbReference type="InterPro" id="IPR006584">
    <property type="entry name" value="Cellulose-bd_IV"/>
</dbReference>
<keyword evidence="8" id="KW-1185">Reference proteome</keyword>
<feature type="region of interest" description="Disordered" evidence="5">
    <location>
        <begin position="497"/>
        <end position="517"/>
    </location>
</feature>
<evidence type="ECO:0000256" key="2">
    <source>
        <dbReference type="ARBA" id="ARBA00022801"/>
    </source>
</evidence>
<evidence type="ECO:0000256" key="5">
    <source>
        <dbReference type="SAM" id="MobiDB-lite"/>
    </source>
</evidence>
<dbReference type="Pfam" id="PF03422">
    <property type="entry name" value="CBM_6"/>
    <property type="match status" value="2"/>
</dbReference>
<accession>A0A266Q9F7</accession>
<name>A0A266Q9F7_9GAMM</name>
<dbReference type="SUPFAM" id="SSF49785">
    <property type="entry name" value="Galactose-binding domain-like"/>
    <property type="match status" value="2"/>
</dbReference>
<dbReference type="Gene3D" id="3.20.20.80">
    <property type="entry name" value="Glycosidases"/>
    <property type="match status" value="1"/>
</dbReference>
<evidence type="ECO:0000313" key="7">
    <source>
        <dbReference type="EMBL" id="OZY86460.1"/>
    </source>
</evidence>
<feature type="compositionally biased region" description="Low complexity" evidence="5">
    <location>
        <begin position="501"/>
        <end position="512"/>
    </location>
</feature>
<proteinExistence type="inferred from homology"/>
<feature type="domain" description="CBM6" evidence="6">
    <location>
        <begin position="357"/>
        <end position="478"/>
    </location>
</feature>
<dbReference type="GO" id="GO:0004553">
    <property type="term" value="F:hydrolase activity, hydrolyzing O-glycosyl compounds"/>
    <property type="evidence" value="ECO:0007669"/>
    <property type="project" value="InterPro"/>
</dbReference>
<comment type="caution">
    <text evidence="7">The sequence shown here is derived from an EMBL/GenBank/DDBJ whole genome shotgun (WGS) entry which is preliminary data.</text>
</comment>
<feature type="domain" description="CBM6" evidence="6">
    <location>
        <begin position="492"/>
        <end position="616"/>
    </location>
</feature>
<dbReference type="InterPro" id="IPR008979">
    <property type="entry name" value="Galactose-bd-like_sf"/>
</dbReference>
<evidence type="ECO:0000313" key="8">
    <source>
        <dbReference type="Proteomes" id="UP000216101"/>
    </source>
</evidence>
<dbReference type="EMBL" id="NHNI01000001">
    <property type="protein sequence ID" value="OZY86460.1"/>
    <property type="molecule type" value="Genomic_DNA"/>
</dbReference>
<keyword evidence="3 4" id="KW-0326">Glycosidase</keyword>
<dbReference type="Pfam" id="PF00150">
    <property type="entry name" value="Cellulase"/>
    <property type="match status" value="1"/>
</dbReference>
<evidence type="ECO:0000256" key="4">
    <source>
        <dbReference type="RuleBase" id="RU361153"/>
    </source>
</evidence>
<dbReference type="AlphaFoldDB" id="A0A266Q9F7"/>
<dbReference type="Gene3D" id="2.60.120.260">
    <property type="entry name" value="Galactose-binding domain-like"/>
    <property type="match status" value="2"/>
</dbReference>
<dbReference type="RefSeq" id="WP_094984120.1">
    <property type="nucleotide sequence ID" value="NZ_NHNI01000001.1"/>
</dbReference>
<dbReference type="PANTHER" id="PTHR34142:SF1">
    <property type="entry name" value="GLYCOSIDE HYDROLASE FAMILY 5 DOMAIN-CONTAINING PROTEIN"/>
    <property type="match status" value="1"/>
</dbReference>
<keyword evidence="2 4" id="KW-0378">Hydrolase</keyword>
<organism evidence="7 8">
    <name type="scientific">Cellvibrio mixtus</name>
    <dbReference type="NCBI Taxonomy" id="39650"/>
    <lineage>
        <taxon>Bacteria</taxon>
        <taxon>Pseudomonadati</taxon>
        <taxon>Pseudomonadota</taxon>
        <taxon>Gammaproteobacteria</taxon>
        <taxon>Cellvibrionales</taxon>
        <taxon>Cellvibrionaceae</taxon>
        <taxon>Cellvibrio</taxon>
    </lineage>
</organism>
<evidence type="ECO:0000259" key="6">
    <source>
        <dbReference type="PROSITE" id="PS51175"/>
    </source>
</evidence>
<reference evidence="8" key="1">
    <citation type="submission" date="2017-05" db="EMBL/GenBank/DDBJ databases">
        <authorList>
            <person name="Barney B.M."/>
        </authorList>
    </citation>
    <scope>NUCLEOTIDE SEQUENCE [LARGE SCALE GENOMIC DNA]</scope>
    <source>
        <strain evidence="8">PSBB022</strain>
    </source>
</reference>
<dbReference type="PROSITE" id="PS00659">
    <property type="entry name" value="GLYCOSYL_HYDROL_F5"/>
    <property type="match status" value="1"/>
</dbReference>
<dbReference type="InterPro" id="IPR018087">
    <property type="entry name" value="Glyco_hydro_5_CS"/>
</dbReference>
<dbReference type="SUPFAM" id="SSF51445">
    <property type="entry name" value="(Trans)glycosidases"/>
    <property type="match status" value="1"/>
</dbReference>
<evidence type="ECO:0000256" key="1">
    <source>
        <dbReference type="ARBA" id="ARBA00022729"/>
    </source>
</evidence>
<comment type="similarity">
    <text evidence="4">Belongs to the glycosyl hydrolase 5 (cellulase A) family.</text>
</comment>
<dbReference type="GO" id="GO:0030246">
    <property type="term" value="F:carbohydrate binding"/>
    <property type="evidence" value="ECO:0007669"/>
    <property type="project" value="InterPro"/>
</dbReference>
<sequence length="619" mass="65997">MKNNYPGCATPHAAHSTPPRNRLFASLAASLVSIIFCSTTLAAVPALQVQGNKVLVGGKSVSLEGVSLFWSNTGWGAEKFYTAATVQRAKTEFNANLIRAAIGHGEGGGIQDDWNGNMARLDTVIQAAIDNDMYVIVDYHSHKAHENWGSAEAFFKQVAQKWGSYNNVIYELYNEPLNVDWNNTLKPYAEYVGGKIRAIDPDNLIIMGTPNWSQDVDVASANKANVSNLAYTVHFYADSHQGSYRAKAQTALNNGAALFATEWGVGHANGRGAVNYAETWAWIDFLRANGISHAGWAFHDKERDQATGEVETSSFFWADGSLKESGRFVKEILAGRKPIGGDDDGAGGNCTKANPGDTIQAESWCQMAGVKTETTSDAGGGLNVGYIDSGDWMTYSVNIPAAGTYKVSYRVASQAGGGQIQLEKAGGSPVYSNINVPPTGNWQAWQTISHNVVLPAGEQLIAIAAITGGFNLNWLKVENIGDNPTNPGTVIATIQAEDHSQQSGTQQETTTDTGGGKNVGYIDAGDWLSYAGTPVNIPSSGSYVIEYRVASQNGGGSLTFEEAGGAPVHGTIAIPATGGWQTWTTIQHTVNLSAGNHQFGIKANAGGWNLNWIRISKAH</sequence>
<dbReference type="InterPro" id="IPR001547">
    <property type="entry name" value="Glyco_hydro_5"/>
</dbReference>
<gene>
    <name evidence="7" type="ORF">CBP51_05380</name>
</gene>
<evidence type="ECO:0000256" key="3">
    <source>
        <dbReference type="ARBA" id="ARBA00023295"/>
    </source>
</evidence>
<dbReference type="SMART" id="SM00606">
    <property type="entry name" value="CBD_IV"/>
    <property type="match status" value="2"/>
</dbReference>